<feature type="region of interest" description="Disordered" evidence="1">
    <location>
        <begin position="227"/>
        <end position="252"/>
    </location>
</feature>
<keyword evidence="3" id="KW-1185">Reference proteome</keyword>
<evidence type="ECO:0000256" key="1">
    <source>
        <dbReference type="SAM" id="MobiDB-lite"/>
    </source>
</evidence>
<proteinExistence type="predicted"/>
<dbReference type="GeneID" id="77813540"/>
<evidence type="ECO:0000313" key="2">
    <source>
        <dbReference type="EMBL" id="WAQ88310.1"/>
    </source>
</evidence>
<dbReference type="RefSeq" id="XP_053023865.1">
    <property type="nucleotide sequence ID" value="XM_053172645.1"/>
</dbReference>
<reference evidence="2" key="1">
    <citation type="submission" date="2022-10" db="EMBL/GenBank/DDBJ databases">
        <title>Puccinia triticina Genome sequencing and assembly.</title>
        <authorList>
            <person name="Li C."/>
        </authorList>
    </citation>
    <scope>NUCLEOTIDE SEQUENCE</scope>
    <source>
        <strain evidence="2">Pt15</strain>
    </source>
</reference>
<gene>
    <name evidence="2" type="ORF">PtA15_9A437</name>
</gene>
<sequence length="252" mass="28127">MNSTGITHRDTKGVRQKIADLQSSYNSACDFMKNTGEGILEADEINGVRTVEDRINKLCRYWSILDPIMGSRLVTEPLHIRSSVGGDQPGRQDSSDVEDDNPPAEPSARTTTNNTHSPNPPTDGSDLPELSSLMPRPRLSAHARTPAPSTQKKKHKRNSTSKRPATQTRSSRNKRNNTEELYMMSIVSKRQANITRARAKASKIKVSYMKELREHGLSLEEIKTKTSVEFPPLPDMDDGKNKSNEEDSDDLL</sequence>
<evidence type="ECO:0000313" key="3">
    <source>
        <dbReference type="Proteomes" id="UP001164743"/>
    </source>
</evidence>
<accession>A0ABY7CX10</accession>
<dbReference type="PANTHER" id="PTHR33324:SF2">
    <property type="entry name" value="MYB_SANT-LIKE DNA-BINDING DOMAIN-CONTAINING PROTEIN"/>
    <property type="match status" value="1"/>
</dbReference>
<dbReference type="EMBL" id="CP110429">
    <property type="protein sequence ID" value="WAQ88310.1"/>
    <property type="molecule type" value="Genomic_DNA"/>
</dbReference>
<feature type="compositionally biased region" description="Basic residues" evidence="1">
    <location>
        <begin position="151"/>
        <end position="160"/>
    </location>
</feature>
<name>A0ABY7CX10_9BASI</name>
<organism evidence="2 3">
    <name type="scientific">Puccinia triticina</name>
    <dbReference type="NCBI Taxonomy" id="208348"/>
    <lineage>
        <taxon>Eukaryota</taxon>
        <taxon>Fungi</taxon>
        <taxon>Dikarya</taxon>
        <taxon>Basidiomycota</taxon>
        <taxon>Pucciniomycotina</taxon>
        <taxon>Pucciniomycetes</taxon>
        <taxon>Pucciniales</taxon>
        <taxon>Pucciniaceae</taxon>
        <taxon>Puccinia</taxon>
    </lineage>
</organism>
<feature type="compositionally biased region" description="Polar residues" evidence="1">
    <location>
        <begin position="161"/>
        <end position="170"/>
    </location>
</feature>
<dbReference type="PANTHER" id="PTHR33324">
    <property type="entry name" value="EXPRESSED PROTEIN"/>
    <property type="match status" value="1"/>
</dbReference>
<dbReference type="Proteomes" id="UP001164743">
    <property type="component" value="Chromosome 9A"/>
</dbReference>
<feature type="region of interest" description="Disordered" evidence="1">
    <location>
        <begin position="81"/>
        <end position="180"/>
    </location>
</feature>
<protein>
    <recommendedName>
        <fullName evidence="4">No apical meristem-associated C-terminal domain-containing protein</fullName>
    </recommendedName>
</protein>
<evidence type="ECO:0008006" key="4">
    <source>
        <dbReference type="Google" id="ProtNLM"/>
    </source>
</evidence>